<gene>
    <name evidence="1" type="ORF">ATC70_005909</name>
</gene>
<dbReference type="GeneID" id="89949595"/>
<protein>
    <submittedName>
        <fullName evidence="1">Uncharacterized protein</fullName>
    </submittedName>
</protein>
<proteinExistence type="predicted"/>
<organism evidence="1 2">
    <name type="scientific">Mucor velutinosus</name>
    <dbReference type="NCBI Taxonomy" id="708070"/>
    <lineage>
        <taxon>Eukaryota</taxon>
        <taxon>Fungi</taxon>
        <taxon>Fungi incertae sedis</taxon>
        <taxon>Mucoromycota</taxon>
        <taxon>Mucoromycotina</taxon>
        <taxon>Mucoromycetes</taxon>
        <taxon>Mucorales</taxon>
        <taxon>Mucorineae</taxon>
        <taxon>Mucoraceae</taxon>
        <taxon>Mucor</taxon>
    </lineage>
</organism>
<name>A0AAN7DAJ9_9FUNG</name>
<comment type="caution">
    <text evidence="1">The sequence shown here is derived from an EMBL/GenBank/DDBJ whole genome shotgun (WGS) entry which is preliminary data.</text>
</comment>
<accession>A0AAN7DAJ9</accession>
<dbReference type="EMBL" id="JASEJX010000016">
    <property type="protein sequence ID" value="KAK4513902.1"/>
    <property type="molecule type" value="Genomic_DNA"/>
</dbReference>
<dbReference type="AlphaFoldDB" id="A0AAN7DAJ9"/>
<evidence type="ECO:0000313" key="1">
    <source>
        <dbReference type="EMBL" id="KAK4513902.1"/>
    </source>
</evidence>
<reference evidence="1 2" key="1">
    <citation type="submission" date="2022-11" db="EMBL/GenBank/DDBJ databases">
        <title>Mucor velutinosus strain NIH1002 WGS.</title>
        <authorList>
            <person name="Subramanian P."/>
            <person name="Mullikin J.C."/>
            <person name="Segre J.A."/>
            <person name="Zelazny A.M."/>
        </authorList>
    </citation>
    <scope>NUCLEOTIDE SEQUENCE [LARGE SCALE GENOMIC DNA]</scope>
    <source>
        <strain evidence="1 2">NIH1002</strain>
    </source>
</reference>
<dbReference type="Proteomes" id="UP001304243">
    <property type="component" value="Unassembled WGS sequence"/>
</dbReference>
<keyword evidence="2" id="KW-1185">Reference proteome</keyword>
<evidence type="ECO:0000313" key="2">
    <source>
        <dbReference type="Proteomes" id="UP001304243"/>
    </source>
</evidence>
<sequence length="266" mass="29663">MNTAVAWPIDKPIIFNVPVTRNSTFELDIPQAFTSQLPTCNTVWNFFTVDEQGIMDDSEEQSFTVNRVSYTMMGGTFLFPFGGFAGQLIASNYESKGASLYGFEAIDASRHTTFASCWPHLRRDDAMSTEIEPEQEDDLEWMIRRGRQLLPVAISDREDQSPSKQDEISKALASTTTVTEIVLPSEAVLGSSVSSMLSEYSSLLDVLNPQHFFDEAYISQDKHPANDADMEAFANALLDQQPESPMIERPADFAQIYEGPKTTVTT</sequence>
<dbReference type="RefSeq" id="XP_064680568.1">
    <property type="nucleotide sequence ID" value="XM_064825191.1"/>
</dbReference>